<feature type="region of interest" description="Disordered" evidence="1">
    <location>
        <begin position="106"/>
        <end position="126"/>
    </location>
</feature>
<keyword evidence="3" id="KW-1185">Reference proteome</keyword>
<sequence>MTPYEILFRFMDKDGQDISHLIRRLDDPSEADVNEMTFEEYRTVSEKMIERKRTVRDIHLGWPWEDVLAAEEEDKAASRKAYRLLRARELVRWWKVAEEKAEADFLPEATTSTEPRQPVSISEGSEEAFRKAKAAVENRKQAAFDELREAEEAMEE</sequence>
<accession>A0A316UPK4</accession>
<name>A0A316UPK4_9BASI</name>
<dbReference type="EMBL" id="KZ819670">
    <property type="protein sequence ID" value="PWN26904.1"/>
    <property type="molecule type" value="Genomic_DNA"/>
</dbReference>
<evidence type="ECO:0000313" key="3">
    <source>
        <dbReference type="Proteomes" id="UP000245884"/>
    </source>
</evidence>
<evidence type="ECO:0000256" key="1">
    <source>
        <dbReference type="SAM" id="MobiDB-lite"/>
    </source>
</evidence>
<reference evidence="2 3" key="1">
    <citation type="journal article" date="2018" name="Mol. Biol. Evol.">
        <title>Broad Genomic Sampling Reveals a Smut Pathogenic Ancestry of the Fungal Clade Ustilaginomycotina.</title>
        <authorList>
            <person name="Kijpornyongpan T."/>
            <person name="Mondo S.J."/>
            <person name="Barry K."/>
            <person name="Sandor L."/>
            <person name="Lee J."/>
            <person name="Lipzen A."/>
            <person name="Pangilinan J."/>
            <person name="LaButti K."/>
            <person name="Hainaut M."/>
            <person name="Henrissat B."/>
            <person name="Grigoriev I.V."/>
            <person name="Spatafora J.W."/>
            <person name="Aime M.C."/>
        </authorList>
    </citation>
    <scope>NUCLEOTIDE SEQUENCE [LARGE SCALE GENOMIC DNA]</scope>
    <source>
        <strain evidence="2 3">MCA 5214</strain>
    </source>
</reference>
<dbReference type="Proteomes" id="UP000245884">
    <property type="component" value="Unassembled WGS sequence"/>
</dbReference>
<dbReference type="AlphaFoldDB" id="A0A316UPK4"/>
<organism evidence="2 3">
    <name type="scientific">Jaminaea rosea</name>
    <dbReference type="NCBI Taxonomy" id="1569628"/>
    <lineage>
        <taxon>Eukaryota</taxon>
        <taxon>Fungi</taxon>
        <taxon>Dikarya</taxon>
        <taxon>Basidiomycota</taxon>
        <taxon>Ustilaginomycotina</taxon>
        <taxon>Exobasidiomycetes</taxon>
        <taxon>Microstromatales</taxon>
        <taxon>Microstromatales incertae sedis</taxon>
        <taxon>Jaminaea</taxon>
    </lineage>
</organism>
<proteinExistence type="predicted"/>
<dbReference type="GeneID" id="37028294"/>
<protein>
    <submittedName>
        <fullName evidence="2">Uncharacterized protein</fullName>
    </submittedName>
</protein>
<feature type="compositionally biased region" description="Polar residues" evidence="1">
    <location>
        <begin position="109"/>
        <end position="123"/>
    </location>
</feature>
<evidence type="ECO:0000313" key="2">
    <source>
        <dbReference type="EMBL" id="PWN26904.1"/>
    </source>
</evidence>
<gene>
    <name evidence="2" type="ORF">BDZ90DRAFT_232997</name>
</gene>
<dbReference type="RefSeq" id="XP_025361516.1">
    <property type="nucleotide sequence ID" value="XM_025506471.1"/>
</dbReference>